<dbReference type="AlphaFoldDB" id="A0A1F5FTH4"/>
<gene>
    <name evidence="1" type="ORF">A2572_02005</name>
</gene>
<proteinExistence type="predicted"/>
<evidence type="ECO:0000313" key="2">
    <source>
        <dbReference type="Proteomes" id="UP000179237"/>
    </source>
</evidence>
<dbReference type="EMBL" id="MFAQ01000037">
    <property type="protein sequence ID" value="OGD82854.1"/>
    <property type="molecule type" value="Genomic_DNA"/>
</dbReference>
<name>A0A1F5FTH4_9BACT</name>
<protein>
    <recommendedName>
        <fullName evidence="3">DUF4412 domain-containing protein</fullName>
    </recommendedName>
</protein>
<sequence length="196" mass="22098">MSSNTQKIVTILVCSFVLSACINNRPKQVLDQQTNKQQEEQGLKGRFSFKNLLSQGKNFTCTYKFSDEANKTETTGKSYLSGKKMYQETETVNLADKTKSIKGFVLSDGEYVYTWSPDKKTSGMKIKIEDQKTEDGKVKTGVAGAKENMEMEYDMECSPWKVDENIFSLPDGVTFTDLSEMMKNLPTIPSMPNLDN</sequence>
<evidence type="ECO:0000313" key="1">
    <source>
        <dbReference type="EMBL" id="OGD82854.1"/>
    </source>
</evidence>
<dbReference type="PROSITE" id="PS51257">
    <property type="entry name" value="PROKAR_LIPOPROTEIN"/>
    <property type="match status" value="1"/>
</dbReference>
<dbReference type="Proteomes" id="UP000179237">
    <property type="component" value="Unassembled WGS sequence"/>
</dbReference>
<evidence type="ECO:0008006" key="3">
    <source>
        <dbReference type="Google" id="ProtNLM"/>
    </source>
</evidence>
<accession>A0A1F5FTH4</accession>
<organism evidence="1 2">
    <name type="scientific">Candidatus Collierbacteria bacterium RIFOXYD1_FULL_40_9</name>
    <dbReference type="NCBI Taxonomy" id="1817731"/>
    <lineage>
        <taxon>Bacteria</taxon>
        <taxon>Candidatus Collieribacteriota</taxon>
    </lineage>
</organism>
<comment type="caution">
    <text evidence="1">The sequence shown here is derived from an EMBL/GenBank/DDBJ whole genome shotgun (WGS) entry which is preliminary data.</text>
</comment>
<reference evidence="1 2" key="1">
    <citation type="journal article" date="2016" name="Nat. Commun.">
        <title>Thousands of microbial genomes shed light on interconnected biogeochemical processes in an aquifer system.</title>
        <authorList>
            <person name="Anantharaman K."/>
            <person name="Brown C.T."/>
            <person name="Hug L.A."/>
            <person name="Sharon I."/>
            <person name="Castelle C.J."/>
            <person name="Probst A.J."/>
            <person name="Thomas B.C."/>
            <person name="Singh A."/>
            <person name="Wilkins M.J."/>
            <person name="Karaoz U."/>
            <person name="Brodie E.L."/>
            <person name="Williams K.H."/>
            <person name="Hubbard S.S."/>
            <person name="Banfield J.F."/>
        </authorList>
    </citation>
    <scope>NUCLEOTIDE SEQUENCE [LARGE SCALE GENOMIC DNA]</scope>
</reference>